<dbReference type="Gene3D" id="3.30.70.1020">
    <property type="entry name" value="Trehalose-6-phosphate phosphatase related protein, domain 2"/>
    <property type="match status" value="1"/>
</dbReference>
<dbReference type="InterPro" id="IPR036412">
    <property type="entry name" value="HAD-like_sf"/>
</dbReference>
<evidence type="ECO:0000256" key="2">
    <source>
        <dbReference type="ARBA" id="ARBA00005199"/>
    </source>
</evidence>
<evidence type="ECO:0000313" key="8">
    <source>
        <dbReference type="Proteomes" id="UP000192448"/>
    </source>
</evidence>
<evidence type="ECO:0000256" key="3">
    <source>
        <dbReference type="ARBA" id="ARBA00008770"/>
    </source>
</evidence>
<protein>
    <recommendedName>
        <fullName evidence="6">Trehalose 6-phosphate phosphatase</fullName>
        <ecNumber evidence="6">3.1.3.12</ecNumber>
    </recommendedName>
</protein>
<comment type="catalytic activity">
    <reaction evidence="1 6">
        <text>alpha,alpha-trehalose 6-phosphate + H2O = alpha,alpha-trehalose + phosphate</text>
        <dbReference type="Rhea" id="RHEA:23420"/>
        <dbReference type="ChEBI" id="CHEBI:15377"/>
        <dbReference type="ChEBI" id="CHEBI:16551"/>
        <dbReference type="ChEBI" id="CHEBI:43474"/>
        <dbReference type="ChEBI" id="CHEBI:58429"/>
        <dbReference type="EC" id="3.1.3.12"/>
    </reaction>
</comment>
<keyword evidence="8" id="KW-1185">Reference proteome</keyword>
<dbReference type="InterPro" id="IPR044651">
    <property type="entry name" value="OTSB-like"/>
</dbReference>
<dbReference type="GO" id="GO:0004805">
    <property type="term" value="F:trehalose-phosphatase activity"/>
    <property type="evidence" value="ECO:0007669"/>
    <property type="project" value="UniProtKB-EC"/>
</dbReference>
<dbReference type="STRING" id="1927124.BST13_20210"/>
<dbReference type="EMBL" id="MVHF01000021">
    <property type="protein sequence ID" value="ORA33262.1"/>
    <property type="molecule type" value="Genomic_DNA"/>
</dbReference>
<dbReference type="AlphaFoldDB" id="A0A1X0AT77"/>
<dbReference type="PANTHER" id="PTHR43768">
    <property type="entry name" value="TREHALOSE 6-PHOSPHATE PHOSPHATASE"/>
    <property type="match status" value="1"/>
</dbReference>
<dbReference type="NCBIfam" id="TIGR01484">
    <property type="entry name" value="HAD-SF-IIB"/>
    <property type="match status" value="1"/>
</dbReference>
<dbReference type="Pfam" id="PF02358">
    <property type="entry name" value="Trehalose_PPase"/>
    <property type="match status" value="1"/>
</dbReference>
<name>A0A1X0AT77_9MYCO</name>
<comment type="similarity">
    <text evidence="3 6">Belongs to the trehalose phosphatase family.</text>
</comment>
<dbReference type="InterPro" id="IPR023214">
    <property type="entry name" value="HAD_sf"/>
</dbReference>
<dbReference type="GO" id="GO:0005992">
    <property type="term" value="P:trehalose biosynthetic process"/>
    <property type="evidence" value="ECO:0007669"/>
    <property type="project" value="UniProtKB-UniPathway"/>
</dbReference>
<dbReference type="RefSeq" id="WP_083165806.1">
    <property type="nucleotide sequence ID" value="NZ_MVHF01000021.1"/>
</dbReference>
<dbReference type="SUPFAM" id="SSF56784">
    <property type="entry name" value="HAD-like"/>
    <property type="match status" value="1"/>
</dbReference>
<evidence type="ECO:0000256" key="4">
    <source>
        <dbReference type="ARBA" id="ARBA00022801"/>
    </source>
</evidence>
<keyword evidence="6" id="KW-0460">Magnesium</keyword>
<organism evidence="7 8">
    <name type="scientific">Mycobacterium aquaticum</name>
    <dbReference type="NCBI Taxonomy" id="1927124"/>
    <lineage>
        <taxon>Bacteria</taxon>
        <taxon>Bacillati</taxon>
        <taxon>Actinomycetota</taxon>
        <taxon>Actinomycetes</taxon>
        <taxon>Mycobacteriales</taxon>
        <taxon>Mycobacteriaceae</taxon>
        <taxon>Mycobacterium</taxon>
    </lineage>
</organism>
<evidence type="ECO:0000256" key="6">
    <source>
        <dbReference type="RuleBase" id="RU361117"/>
    </source>
</evidence>
<comment type="caution">
    <text evidence="7">The sequence shown here is derived from an EMBL/GenBank/DDBJ whole genome shotgun (WGS) entry which is preliminary data.</text>
</comment>
<evidence type="ECO:0000256" key="5">
    <source>
        <dbReference type="ARBA" id="ARBA00024179"/>
    </source>
</evidence>
<dbReference type="Proteomes" id="UP000192448">
    <property type="component" value="Unassembled WGS sequence"/>
</dbReference>
<evidence type="ECO:0000256" key="1">
    <source>
        <dbReference type="ARBA" id="ARBA00000500"/>
    </source>
</evidence>
<proteinExistence type="inferred from homology"/>
<evidence type="ECO:0000313" key="7">
    <source>
        <dbReference type="EMBL" id="ORA33262.1"/>
    </source>
</evidence>
<comment type="function">
    <text evidence="5 6">Removes the phosphate from trehalose 6-phosphate to produce free trehalose.</text>
</comment>
<dbReference type="Gene3D" id="3.40.50.1000">
    <property type="entry name" value="HAD superfamily/HAD-like"/>
    <property type="match status" value="1"/>
</dbReference>
<reference evidence="7 8" key="1">
    <citation type="submission" date="2017-02" db="EMBL/GenBank/DDBJ databases">
        <title>The new phylogeny of genus Mycobacterium.</title>
        <authorList>
            <person name="Tortoli E."/>
            <person name="Trovato A."/>
            <person name="Cirillo D.M."/>
        </authorList>
    </citation>
    <scope>NUCLEOTIDE SEQUENCE [LARGE SCALE GENOMIC DNA]</scope>
    <source>
        <strain evidence="7 8">RW6</strain>
    </source>
</reference>
<comment type="cofactor">
    <cofactor evidence="6">
        <name>Mg(2+)</name>
        <dbReference type="ChEBI" id="CHEBI:18420"/>
    </cofactor>
</comment>
<dbReference type="OrthoDB" id="9816160at2"/>
<dbReference type="NCBIfam" id="TIGR00685">
    <property type="entry name" value="T6PP"/>
    <property type="match status" value="1"/>
</dbReference>
<dbReference type="PANTHER" id="PTHR43768:SF3">
    <property type="entry name" value="TREHALOSE 6-PHOSPHATE PHOSPHATASE"/>
    <property type="match status" value="1"/>
</dbReference>
<comment type="pathway">
    <text evidence="2 6">Glycan biosynthesis; trehalose biosynthesis.</text>
</comment>
<keyword evidence="6" id="KW-0479">Metal-binding</keyword>
<dbReference type="GO" id="GO:0046872">
    <property type="term" value="F:metal ion binding"/>
    <property type="evidence" value="ECO:0007669"/>
    <property type="project" value="UniProtKB-KW"/>
</dbReference>
<gene>
    <name evidence="7" type="ORF">BST13_20210</name>
</gene>
<dbReference type="EC" id="3.1.3.12" evidence="6"/>
<dbReference type="InterPro" id="IPR006379">
    <property type="entry name" value="HAD-SF_hydro_IIB"/>
</dbReference>
<dbReference type="CDD" id="cd01627">
    <property type="entry name" value="HAD_TPP"/>
    <property type="match status" value="1"/>
</dbReference>
<dbReference type="UniPathway" id="UPA00299"/>
<accession>A0A1X0AT77</accession>
<dbReference type="InterPro" id="IPR003337">
    <property type="entry name" value="Trehalose_PPase"/>
</dbReference>
<keyword evidence="4 6" id="KW-0378">Hydrolase</keyword>
<sequence>MSALPADLEQALAAAARADRLLVTSDFDGTLSPIVNNPADARPLPDAAGTLVALAELPGTAAALISGRALSVLRELSGLPATVHMIGSHGAEFDTGFAHRIDTALLATITAELEAIAADRPGVAVETKPASVALHVRNAGPADAEAALAQARTAAKAWAAELTEGKAVLEFAVISTDKGEAIDILRKEFDASAVVYFGDDVTDEKAFRRLGTGDIGVKVGPGDTLAGYRVQKPEDVAAALKYLLDARRA</sequence>